<feature type="compositionally biased region" description="Basic and acidic residues" evidence="1">
    <location>
        <begin position="104"/>
        <end position="118"/>
    </location>
</feature>
<organism evidence="2 3">
    <name type="scientific">Lithocarpus litseifolius</name>
    <dbReference type="NCBI Taxonomy" id="425828"/>
    <lineage>
        <taxon>Eukaryota</taxon>
        <taxon>Viridiplantae</taxon>
        <taxon>Streptophyta</taxon>
        <taxon>Embryophyta</taxon>
        <taxon>Tracheophyta</taxon>
        <taxon>Spermatophyta</taxon>
        <taxon>Magnoliopsida</taxon>
        <taxon>eudicotyledons</taxon>
        <taxon>Gunneridae</taxon>
        <taxon>Pentapetalae</taxon>
        <taxon>rosids</taxon>
        <taxon>fabids</taxon>
        <taxon>Fagales</taxon>
        <taxon>Fagaceae</taxon>
        <taxon>Lithocarpus</taxon>
    </lineage>
</organism>
<gene>
    <name evidence="2" type="ORF">SO802_004998</name>
</gene>
<dbReference type="AlphaFoldDB" id="A0AAW2DKN5"/>
<reference evidence="2 3" key="1">
    <citation type="submission" date="2024-01" db="EMBL/GenBank/DDBJ databases">
        <title>A telomere-to-telomere, gap-free genome of sweet tea (Lithocarpus litseifolius).</title>
        <authorList>
            <person name="Zhou J."/>
        </authorList>
    </citation>
    <scope>NUCLEOTIDE SEQUENCE [LARGE SCALE GENOMIC DNA]</scope>
    <source>
        <strain evidence="2">Zhou-2022a</strain>
        <tissue evidence="2">Leaf</tissue>
    </source>
</reference>
<proteinExistence type="predicted"/>
<evidence type="ECO:0000256" key="1">
    <source>
        <dbReference type="SAM" id="MobiDB-lite"/>
    </source>
</evidence>
<accession>A0AAW2DKN5</accession>
<keyword evidence="3" id="KW-1185">Reference proteome</keyword>
<name>A0AAW2DKN5_9ROSI</name>
<feature type="compositionally biased region" description="Polar residues" evidence="1">
    <location>
        <begin position="27"/>
        <end position="44"/>
    </location>
</feature>
<evidence type="ECO:0000313" key="2">
    <source>
        <dbReference type="EMBL" id="KAL0009890.1"/>
    </source>
</evidence>
<sequence>MAGSGPHHLESMGSQREEHFQEGQEGSVHTTYSGEGQSRGNSHVSQDKRAKAMQKEIDYLKKKLQRERRRRSPSGSDLSSNGEGDDNYRHRSRTPPSETFSYDEDNRRERREEGAVEPCSHLHEFAQFHIAERRLPPLPYKHLA</sequence>
<feature type="compositionally biased region" description="Basic residues" evidence="1">
    <location>
        <begin position="62"/>
        <end position="72"/>
    </location>
</feature>
<dbReference type="EMBL" id="JAZDWU010000002">
    <property type="protein sequence ID" value="KAL0009890.1"/>
    <property type="molecule type" value="Genomic_DNA"/>
</dbReference>
<feature type="compositionally biased region" description="Polar residues" evidence="1">
    <location>
        <begin position="73"/>
        <end position="82"/>
    </location>
</feature>
<feature type="compositionally biased region" description="Basic and acidic residues" evidence="1">
    <location>
        <begin position="7"/>
        <end position="22"/>
    </location>
</feature>
<protein>
    <submittedName>
        <fullName evidence="2">Uncharacterized protein</fullName>
    </submittedName>
</protein>
<comment type="caution">
    <text evidence="2">The sequence shown here is derived from an EMBL/GenBank/DDBJ whole genome shotgun (WGS) entry which is preliminary data.</text>
</comment>
<evidence type="ECO:0000313" key="3">
    <source>
        <dbReference type="Proteomes" id="UP001459277"/>
    </source>
</evidence>
<feature type="compositionally biased region" description="Basic and acidic residues" evidence="1">
    <location>
        <begin position="45"/>
        <end position="61"/>
    </location>
</feature>
<dbReference type="Proteomes" id="UP001459277">
    <property type="component" value="Unassembled WGS sequence"/>
</dbReference>
<feature type="region of interest" description="Disordered" evidence="1">
    <location>
        <begin position="1"/>
        <end position="118"/>
    </location>
</feature>